<evidence type="ECO:0000256" key="3">
    <source>
        <dbReference type="SAM" id="SignalP"/>
    </source>
</evidence>
<dbReference type="PANTHER" id="PTHR30483">
    <property type="entry name" value="LEUCINE-SPECIFIC-BINDING PROTEIN"/>
    <property type="match status" value="1"/>
</dbReference>
<dbReference type="SUPFAM" id="SSF53822">
    <property type="entry name" value="Periplasmic binding protein-like I"/>
    <property type="match status" value="1"/>
</dbReference>
<dbReference type="PANTHER" id="PTHR30483:SF38">
    <property type="entry name" value="BLR7848 PROTEIN"/>
    <property type="match status" value="1"/>
</dbReference>
<evidence type="ECO:0000256" key="1">
    <source>
        <dbReference type="ARBA" id="ARBA00010062"/>
    </source>
</evidence>
<dbReference type="AlphaFoldDB" id="A0A809R4P7"/>
<dbReference type="InterPro" id="IPR051010">
    <property type="entry name" value="BCAA_transport"/>
</dbReference>
<keyword evidence="2 3" id="KW-0732">Signal</keyword>
<evidence type="ECO:0000313" key="6">
    <source>
        <dbReference type="Proteomes" id="UP000662914"/>
    </source>
</evidence>
<dbReference type="KEGG" id="ddz:DSYM_23770"/>
<dbReference type="InterPro" id="IPR028082">
    <property type="entry name" value="Peripla_BP_I"/>
</dbReference>
<dbReference type="CDD" id="cd06333">
    <property type="entry name" value="PBP1_ABC_RPA1789-like"/>
    <property type="match status" value="1"/>
</dbReference>
<feature type="domain" description="Leucine-binding protein" evidence="4">
    <location>
        <begin position="32"/>
        <end position="371"/>
    </location>
</feature>
<name>A0A809R4P7_9PROT</name>
<evidence type="ECO:0000256" key="2">
    <source>
        <dbReference type="ARBA" id="ARBA00022729"/>
    </source>
</evidence>
<comment type="similarity">
    <text evidence="1">Belongs to the leucine-binding protein family.</text>
</comment>
<feature type="chain" id="PRO_5035321227" evidence="3">
    <location>
        <begin position="31"/>
        <end position="386"/>
    </location>
</feature>
<protein>
    <submittedName>
        <fullName evidence="5">Branched-chain amino acid ABC transporter substrate-binding protein</fullName>
    </submittedName>
</protein>
<evidence type="ECO:0000313" key="5">
    <source>
        <dbReference type="EMBL" id="BBO21678.1"/>
    </source>
</evidence>
<dbReference type="InterPro" id="IPR028081">
    <property type="entry name" value="Leu-bd"/>
</dbReference>
<feature type="signal peptide" evidence="3">
    <location>
        <begin position="1"/>
        <end position="30"/>
    </location>
</feature>
<organism evidence="5 6">
    <name type="scientific">Candidatus Desulfobacillus denitrificans</name>
    <dbReference type="NCBI Taxonomy" id="2608985"/>
    <lineage>
        <taxon>Bacteria</taxon>
        <taxon>Pseudomonadati</taxon>
        <taxon>Pseudomonadota</taxon>
        <taxon>Betaproteobacteria</taxon>
        <taxon>Candidatus Desulfobacillus</taxon>
    </lineage>
</organism>
<sequence length="386" mass="41087">MDNHYKEETMKIRKLALLLSSLCVAGAALADVTVGVSLSATGPGASLGIPEKNTVALLPQAIAGEKVKWVVLDDATDTSTAVKNARKFVTEDKADVIIGSSGTPTSMAILEVAYESKTPQITMAPVPPAGEKAPWVFTMPQSFNLMAAPLAEHMAANGVKTLGFIGFADAYGEIWLKAIQGAVEPKGIKIVATEQYQRNDTSVSGQALKLIAANPDAVLIAASGTPAVLPQATLKERGYKGKFYQTHGIANRDFLRVGGKNVEGTIFPIGPMLLADQLPDAHPSKKPALEYIKLYETVHGANSRNTFGAHAYDAYLLLTRAVPEAMKKARPGTPEFRAALRDALENVKELPATHGVFNMSPSNHNGFDARAAIMATVANGDWKLLK</sequence>
<dbReference type="Pfam" id="PF13458">
    <property type="entry name" value="Peripla_BP_6"/>
    <property type="match status" value="1"/>
</dbReference>
<proteinExistence type="inferred from homology"/>
<dbReference type="Proteomes" id="UP000662914">
    <property type="component" value="Chromosome"/>
</dbReference>
<dbReference type="Gene3D" id="3.40.50.2300">
    <property type="match status" value="2"/>
</dbReference>
<accession>A0A809R4P7</accession>
<reference evidence="5" key="1">
    <citation type="journal article" name="DNA Res.">
        <title>The physiological potential of anammox bacteria as revealed by their core genome structure.</title>
        <authorList>
            <person name="Okubo T."/>
            <person name="Toyoda A."/>
            <person name="Fukuhara K."/>
            <person name="Uchiyama I."/>
            <person name="Harigaya Y."/>
            <person name="Kuroiwa M."/>
            <person name="Suzuki T."/>
            <person name="Murakami Y."/>
            <person name="Suwa Y."/>
            <person name="Takami H."/>
        </authorList>
    </citation>
    <scope>NUCLEOTIDE SEQUENCE</scope>
    <source>
        <strain evidence="5">317325-3</strain>
    </source>
</reference>
<dbReference type="EMBL" id="AP021857">
    <property type="protein sequence ID" value="BBO21678.1"/>
    <property type="molecule type" value="Genomic_DNA"/>
</dbReference>
<evidence type="ECO:0000259" key="4">
    <source>
        <dbReference type="Pfam" id="PF13458"/>
    </source>
</evidence>
<gene>
    <name evidence="5" type="ORF">DSYM_23770</name>
</gene>